<gene>
    <name evidence="1" type="ORF">FKY71_09895</name>
</gene>
<name>A0A540VQZ4_9GAMM</name>
<protein>
    <submittedName>
        <fullName evidence="1">Uncharacterized protein</fullName>
    </submittedName>
</protein>
<evidence type="ECO:0000313" key="2">
    <source>
        <dbReference type="Proteomes" id="UP000315400"/>
    </source>
</evidence>
<sequence length="271" mass="31251">MLIAMKKYRFDELSEDAQEQVHRDNMPDGSWDWPDRGREVVENMFETGLARYFEPATELIRTVGGKNHIRTKVYWDDLFNIVDMSAMFSAPMNRYLKFEKDFSVLESELELTVPEWIAFTVYTDCVGCCTFNVGTSGNSAVELGNDVWDEAGCEYILAEIAENIYGVESGEDGWEPNGFVAHKLDSDQHSFFAGSPIYELFDTPEKFQTHLDEAVSKIYSGFEKFLYDAQSALRDEFEYINSQEYFAELAECNEWLFVQDPDTGDFEIHND</sequence>
<dbReference type="Proteomes" id="UP000315400">
    <property type="component" value="Unassembled WGS sequence"/>
</dbReference>
<evidence type="ECO:0000313" key="1">
    <source>
        <dbReference type="EMBL" id="TQE99184.1"/>
    </source>
</evidence>
<accession>A0A540VQZ4</accession>
<proteinExistence type="predicted"/>
<organism evidence="1 2">
    <name type="scientific">Spiribacter salinus</name>
    <dbReference type="NCBI Taxonomy" id="1335746"/>
    <lineage>
        <taxon>Bacteria</taxon>
        <taxon>Pseudomonadati</taxon>
        <taxon>Pseudomonadota</taxon>
        <taxon>Gammaproteobacteria</taxon>
        <taxon>Chromatiales</taxon>
        <taxon>Ectothiorhodospiraceae</taxon>
        <taxon>Spiribacter</taxon>
    </lineage>
</organism>
<comment type="caution">
    <text evidence="1">The sequence shown here is derived from an EMBL/GenBank/DDBJ whole genome shotgun (WGS) entry which is preliminary data.</text>
</comment>
<dbReference type="AlphaFoldDB" id="A0A540VQZ4"/>
<reference evidence="1 2" key="1">
    <citation type="submission" date="2019-06" db="EMBL/GenBank/DDBJ databases">
        <title>Metagenome assembled Genome of Spiribacter salinus SL48-SHIP from the microbial mat of Salt Lake 48 (Novosibirsk region, Russia).</title>
        <authorList>
            <person name="Shipova A."/>
            <person name="Rozanov A.S."/>
            <person name="Bryanskaya A.V."/>
            <person name="Peltek S.E."/>
        </authorList>
    </citation>
    <scope>NUCLEOTIDE SEQUENCE [LARGE SCALE GENOMIC DNA]</scope>
    <source>
        <strain evidence="1">SL48-SHIP-2</strain>
    </source>
</reference>
<dbReference type="EMBL" id="VIFK01000084">
    <property type="protein sequence ID" value="TQE99184.1"/>
    <property type="molecule type" value="Genomic_DNA"/>
</dbReference>